<keyword evidence="15" id="KW-1185">Reference proteome</keyword>
<dbReference type="GO" id="GO:0031514">
    <property type="term" value="C:motile cilium"/>
    <property type="evidence" value="ECO:0007669"/>
    <property type="project" value="UniProtKB-SubCell"/>
</dbReference>
<evidence type="ECO:0000256" key="1">
    <source>
        <dbReference type="ARBA" id="ARBA00004230"/>
    </source>
</evidence>
<dbReference type="GO" id="GO:0005794">
    <property type="term" value="C:Golgi apparatus"/>
    <property type="evidence" value="ECO:0007669"/>
    <property type="project" value="TreeGrafter"/>
</dbReference>
<keyword evidence="8" id="KW-0969">Cilium</keyword>
<evidence type="ECO:0000313" key="14">
    <source>
        <dbReference type="EMBL" id="KAF0981053.1"/>
    </source>
</evidence>
<dbReference type="GO" id="GO:0031267">
    <property type="term" value="F:small GTPase binding"/>
    <property type="evidence" value="ECO:0007669"/>
    <property type="project" value="InterPro"/>
</dbReference>
<protein>
    <recommendedName>
        <fullName evidence="13">Growth arrest-specific protein 8 domain-containing protein</fullName>
    </recommendedName>
</protein>
<dbReference type="InterPro" id="IPR039308">
    <property type="entry name" value="GAS8"/>
</dbReference>
<organism evidence="14 15">
    <name type="scientific">Naegleria fowleri</name>
    <name type="common">Brain eating amoeba</name>
    <dbReference type="NCBI Taxonomy" id="5763"/>
    <lineage>
        <taxon>Eukaryota</taxon>
        <taxon>Discoba</taxon>
        <taxon>Heterolobosea</taxon>
        <taxon>Tetramitia</taxon>
        <taxon>Eutetramitia</taxon>
        <taxon>Vahlkampfiidae</taxon>
        <taxon>Naegleria</taxon>
    </lineage>
</organism>
<sequence>MSTNNNRQNRGTANKPQEQPAAGNAAADAKTLEELKAELEETKRNRNYYQLERDRINSFWDISKKEIDNLKGEVRNLHREMEENEERHQVELKVYKQKVRHLLYEQKITIDRLKIESENALKIQADEFRQKLAQLKSDKRKLKRELHSMEIAYQEEIKGLKTNQDKNLTKQTETFARKLKETQLKYEMKMKKLREDLELRGRKETEEIEERKNTHIKQLMEKHKLAFQQMKDYYITITRNNLELIKTLKDEAAQMKQEEADNEKLMLEIAQDNKRLSEPLVKALAEVKKLRNELANYQKDKLSLKNAKSRLVMMEDQLKKLKWEHEILEQSHKQVQKERDELYDKFERTIHDVQQKTLFKNQVLETKVYALQENLEKKDAQIHEILKACNIDERTVEEITEGLDNVIEEKNNTIRELKFEIEKMKKSYNDLIRVINAKMQQYGIEDELGVEPIANVADDGVPGRVWVK</sequence>
<dbReference type="OMA" id="MKHLQYE"/>
<dbReference type="PANTHER" id="PTHR31543:SF0">
    <property type="entry name" value="DYNEIN REGULATORY COMPLEX SUBUNIT 4"/>
    <property type="match status" value="1"/>
</dbReference>
<evidence type="ECO:0000256" key="6">
    <source>
        <dbReference type="ARBA" id="ARBA00022846"/>
    </source>
</evidence>
<evidence type="ECO:0000256" key="12">
    <source>
        <dbReference type="SAM" id="MobiDB-lite"/>
    </source>
</evidence>
<evidence type="ECO:0000256" key="8">
    <source>
        <dbReference type="ARBA" id="ARBA00023069"/>
    </source>
</evidence>
<accession>A0A6A5BSL4</accession>
<proteinExistence type="inferred from homology"/>
<dbReference type="Proteomes" id="UP000444721">
    <property type="component" value="Unassembled WGS sequence"/>
</dbReference>
<evidence type="ECO:0000259" key="13">
    <source>
        <dbReference type="Pfam" id="PF13851"/>
    </source>
</evidence>
<evidence type="ECO:0000313" key="15">
    <source>
        <dbReference type="Proteomes" id="UP000444721"/>
    </source>
</evidence>
<dbReference type="EMBL" id="VFQX01000016">
    <property type="protein sequence ID" value="KAF0981053.1"/>
    <property type="molecule type" value="Genomic_DNA"/>
</dbReference>
<dbReference type="AlphaFoldDB" id="A0A6A5BSL4"/>
<dbReference type="VEuPathDB" id="AmoebaDB:FDP41_012841"/>
<comment type="similarity">
    <text evidence="3">Belongs to the DRC4 family.</text>
</comment>
<dbReference type="OrthoDB" id="767661at2759"/>
<feature type="region of interest" description="Disordered" evidence="12">
    <location>
        <begin position="1"/>
        <end position="34"/>
    </location>
</feature>
<dbReference type="VEuPathDB" id="AmoebaDB:NF0051920"/>
<keyword evidence="10" id="KW-0966">Cell projection</keyword>
<dbReference type="Pfam" id="PF13851">
    <property type="entry name" value="GAS"/>
    <property type="match status" value="1"/>
</dbReference>
<dbReference type="InterPro" id="IPR025593">
    <property type="entry name" value="GAS8_dom"/>
</dbReference>
<evidence type="ECO:0000256" key="7">
    <source>
        <dbReference type="ARBA" id="ARBA00023054"/>
    </source>
</evidence>
<name>A0A6A5BSL4_NAEFO</name>
<keyword evidence="7 11" id="KW-0175">Coiled coil</keyword>
<comment type="caution">
    <text evidence="14">The sequence shown here is derived from an EMBL/GenBank/DDBJ whole genome shotgun (WGS) entry which is preliminary data.</text>
</comment>
<feature type="compositionally biased region" description="Polar residues" evidence="12">
    <location>
        <begin position="1"/>
        <end position="17"/>
    </location>
</feature>
<evidence type="ECO:0000256" key="3">
    <source>
        <dbReference type="ARBA" id="ARBA00009859"/>
    </source>
</evidence>
<gene>
    <name evidence="14" type="ORF">FDP41_012841</name>
</gene>
<evidence type="ECO:0000256" key="4">
    <source>
        <dbReference type="ARBA" id="ARBA00022490"/>
    </source>
</evidence>
<evidence type="ECO:0000256" key="9">
    <source>
        <dbReference type="ARBA" id="ARBA00023212"/>
    </source>
</evidence>
<feature type="coiled-coil region" evidence="11">
    <location>
        <begin position="245"/>
        <end position="381"/>
    </location>
</feature>
<feature type="domain" description="Growth arrest-specific protein 8" evidence="13">
    <location>
        <begin position="218"/>
        <end position="417"/>
    </location>
</feature>
<dbReference type="GO" id="GO:0008017">
    <property type="term" value="F:microtubule binding"/>
    <property type="evidence" value="ECO:0007669"/>
    <property type="project" value="InterPro"/>
</dbReference>
<evidence type="ECO:0000256" key="2">
    <source>
        <dbReference type="ARBA" id="ARBA00004245"/>
    </source>
</evidence>
<dbReference type="VEuPathDB" id="AmoebaDB:NfTy_079930"/>
<comment type="subcellular location">
    <subcellularLocation>
        <location evidence="1">Cell projection</location>
        <location evidence="1">Cilium</location>
        <location evidence="1">Flagellum</location>
    </subcellularLocation>
    <subcellularLocation>
        <location evidence="2">Cytoplasm</location>
        <location evidence="2">Cytoskeleton</location>
    </subcellularLocation>
</comment>
<dbReference type="RefSeq" id="XP_044565766.1">
    <property type="nucleotide sequence ID" value="XM_044703405.1"/>
</dbReference>
<evidence type="ECO:0000256" key="10">
    <source>
        <dbReference type="ARBA" id="ARBA00023273"/>
    </source>
</evidence>
<feature type="coiled-coil region" evidence="11">
    <location>
        <begin position="407"/>
        <end position="434"/>
    </location>
</feature>
<evidence type="ECO:0000256" key="11">
    <source>
        <dbReference type="SAM" id="Coils"/>
    </source>
</evidence>
<keyword evidence="9" id="KW-0206">Cytoskeleton</keyword>
<dbReference type="GO" id="GO:0048870">
    <property type="term" value="P:cell motility"/>
    <property type="evidence" value="ECO:0007669"/>
    <property type="project" value="InterPro"/>
</dbReference>
<evidence type="ECO:0000256" key="5">
    <source>
        <dbReference type="ARBA" id="ARBA00022701"/>
    </source>
</evidence>
<reference evidence="14 15" key="1">
    <citation type="journal article" date="2019" name="Sci. Rep.">
        <title>Nanopore sequencing improves the draft genome of the human pathogenic amoeba Naegleria fowleri.</title>
        <authorList>
            <person name="Liechti N."/>
            <person name="Schurch N."/>
            <person name="Bruggmann R."/>
            <person name="Wittwer M."/>
        </authorList>
    </citation>
    <scope>NUCLEOTIDE SEQUENCE [LARGE SCALE GENOMIC DNA]</scope>
    <source>
        <strain evidence="14 15">ATCC 30894</strain>
    </source>
</reference>
<dbReference type="GeneID" id="68120056"/>
<keyword evidence="5" id="KW-0493">Microtubule</keyword>
<keyword evidence="6" id="KW-0282">Flagellum</keyword>
<dbReference type="PANTHER" id="PTHR31543">
    <property type="entry name" value="DYNEIN REGULATORY COMPLEX SUBUNIT 4"/>
    <property type="match status" value="1"/>
</dbReference>
<dbReference type="GO" id="GO:0005874">
    <property type="term" value="C:microtubule"/>
    <property type="evidence" value="ECO:0007669"/>
    <property type="project" value="UniProtKB-KW"/>
</dbReference>
<keyword evidence="4" id="KW-0963">Cytoplasm</keyword>